<dbReference type="AlphaFoldDB" id="A0A9E7GMR9"/>
<dbReference type="PANTHER" id="PTHR34055">
    <property type="entry name" value="OS09G0491596 PROTEIN"/>
    <property type="match status" value="1"/>
</dbReference>
<reference evidence="3" key="1">
    <citation type="submission" date="2022-05" db="EMBL/GenBank/DDBJ databases">
        <title>The Musa troglodytarum L. genome provides insights into the mechanism of non-climacteric behaviour and enrichment of carotenoids.</title>
        <authorList>
            <person name="Wang J."/>
        </authorList>
    </citation>
    <scope>NUCLEOTIDE SEQUENCE</scope>
    <source>
        <tissue evidence="3">Leaf</tissue>
    </source>
</reference>
<dbReference type="PANTHER" id="PTHR34055:SF1">
    <property type="entry name" value="EXPRESSED PROTEIN"/>
    <property type="match status" value="1"/>
</dbReference>
<keyword evidence="4" id="KW-1185">Reference proteome</keyword>
<feature type="transmembrane region" description="Helical" evidence="2">
    <location>
        <begin position="23"/>
        <end position="45"/>
    </location>
</feature>
<feature type="compositionally biased region" description="Polar residues" evidence="1">
    <location>
        <begin position="138"/>
        <end position="148"/>
    </location>
</feature>
<feature type="compositionally biased region" description="Basic residues" evidence="1">
    <location>
        <begin position="191"/>
        <end position="206"/>
    </location>
</feature>
<feature type="compositionally biased region" description="Basic and acidic residues" evidence="1">
    <location>
        <begin position="174"/>
        <end position="184"/>
    </location>
</feature>
<keyword evidence="2" id="KW-0812">Transmembrane</keyword>
<gene>
    <name evidence="3" type="ORF">MUK42_12575</name>
</gene>
<sequence>MYMWLYVCVYIGLRSKGDTFFSLHFYACVGGLLQHPLLICWLRGWGGWDFGGRRRCASVPVRSVVKTASCGKSSRPRTGRGKGKKLTAVASHEDLDNDGEEPPPAYKRRGRLQKTLKDNIDEDDTEKNEEGTDDMKVTVTSKELNGSMGQKGKKRKRYSQVKENPDLVSEENGDELKPKTEELTRSNGFRHNGRRRKSKPRRAAEA</sequence>
<keyword evidence="2" id="KW-1133">Transmembrane helix</keyword>
<feature type="region of interest" description="Disordered" evidence="1">
    <location>
        <begin position="70"/>
        <end position="206"/>
    </location>
</feature>
<name>A0A9E7GMR9_9LILI</name>
<keyword evidence="2" id="KW-0472">Membrane</keyword>
<proteinExistence type="predicted"/>
<dbReference type="EMBL" id="CP097509">
    <property type="protein sequence ID" value="URE18176.1"/>
    <property type="molecule type" value="Genomic_DNA"/>
</dbReference>
<evidence type="ECO:0000256" key="1">
    <source>
        <dbReference type="SAM" id="MobiDB-lite"/>
    </source>
</evidence>
<dbReference type="OrthoDB" id="693270at2759"/>
<accession>A0A9E7GMR9</accession>
<protein>
    <submittedName>
        <fullName evidence="3">Uncharacterized protein</fullName>
    </submittedName>
</protein>
<evidence type="ECO:0000256" key="2">
    <source>
        <dbReference type="SAM" id="Phobius"/>
    </source>
</evidence>
<evidence type="ECO:0000313" key="4">
    <source>
        <dbReference type="Proteomes" id="UP001055439"/>
    </source>
</evidence>
<feature type="compositionally biased region" description="Basic residues" evidence="1">
    <location>
        <begin position="74"/>
        <end position="85"/>
    </location>
</feature>
<evidence type="ECO:0000313" key="3">
    <source>
        <dbReference type="EMBL" id="URE18176.1"/>
    </source>
</evidence>
<dbReference type="Proteomes" id="UP001055439">
    <property type="component" value="Chromosome 7"/>
</dbReference>
<organism evidence="3 4">
    <name type="scientific">Musa troglodytarum</name>
    <name type="common">fe'i banana</name>
    <dbReference type="NCBI Taxonomy" id="320322"/>
    <lineage>
        <taxon>Eukaryota</taxon>
        <taxon>Viridiplantae</taxon>
        <taxon>Streptophyta</taxon>
        <taxon>Embryophyta</taxon>
        <taxon>Tracheophyta</taxon>
        <taxon>Spermatophyta</taxon>
        <taxon>Magnoliopsida</taxon>
        <taxon>Liliopsida</taxon>
        <taxon>Zingiberales</taxon>
        <taxon>Musaceae</taxon>
        <taxon>Musa</taxon>
    </lineage>
</organism>